<dbReference type="Proteomes" id="UP000807769">
    <property type="component" value="Unassembled WGS sequence"/>
</dbReference>
<keyword evidence="2" id="KW-1185">Reference proteome</keyword>
<protein>
    <submittedName>
        <fullName evidence="1">Uncharacterized protein</fullName>
    </submittedName>
</protein>
<dbReference type="GeneID" id="64631422"/>
<dbReference type="AlphaFoldDB" id="A0A9P7DL91"/>
<accession>A0A9P7DL91</accession>
<name>A0A9P7DL91_9AGAM</name>
<dbReference type="EMBL" id="JABBWG010000208">
    <property type="protein sequence ID" value="KAG1797598.1"/>
    <property type="molecule type" value="Genomic_DNA"/>
</dbReference>
<proteinExistence type="predicted"/>
<reference evidence="1" key="1">
    <citation type="journal article" date="2020" name="New Phytol.">
        <title>Comparative genomics reveals dynamic genome evolution in host specialist ectomycorrhizal fungi.</title>
        <authorList>
            <person name="Lofgren L.A."/>
            <person name="Nguyen N.H."/>
            <person name="Vilgalys R."/>
            <person name="Ruytinx J."/>
            <person name="Liao H.L."/>
            <person name="Branco S."/>
            <person name="Kuo A."/>
            <person name="LaButti K."/>
            <person name="Lipzen A."/>
            <person name="Andreopoulos W."/>
            <person name="Pangilinan J."/>
            <person name="Riley R."/>
            <person name="Hundley H."/>
            <person name="Na H."/>
            <person name="Barry K."/>
            <person name="Grigoriev I.V."/>
            <person name="Stajich J.E."/>
            <person name="Kennedy P.G."/>
        </authorList>
    </citation>
    <scope>NUCLEOTIDE SEQUENCE</scope>
    <source>
        <strain evidence="1">MN1</strain>
    </source>
</reference>
<sequence length="76" mass="8616">MQTENGDQVTVILDFFSDMSAELLLRTSSSESQSLARIVFPMGLTASFKFWIARPWIVGNPNIFELSVKICILQYL</sequence>
<evidence type="ECO:0000313" key="1">
    <source>
        <dbReference type="EMBL" id="KAG1797598.1"/>
    </source>
</evidence>
<dbReference type="RefSeq" id="XP_041185503.1">
    <property type="nucleotide sequence ID" value="XM_041337406.1"/>
</dbReference>
<evidence type="ECO:0000313" key="2">
    <source>
        <dbReference type="Proteomes" id="UP000807769"/>
    </source>
</evidence>
<organism evidence="1 2">
    <name type="scientific">Suillus subaureus</name>
    <dbReference type="NCBI Taxonomy" id="48587"/>
    <lineage>
        <taxon>Eukaryota</taxon>
        <taxon>Fungi</taxon>
        <taxon>Dikarya</taxon>
        <taxon>Basidiomycota</taxon>
        <taxon>Agaricomycotina</taxon>
        <taxon>Agaricomycetes</taxon>
        <taxon>Agaricomycetidae</taxon>
        <taxon>Boletales</taxon>
        <taxon>Suillineae</taxon>
        <taxon>Suillaceae</taxon>
        <taxon>Suillus</taxon>
    </lineage>
</organism>
<comment type="caution">
    <text evidence="1">The sequence shown here is derived from an EMBL/GenBank/DDBJ whole genome shotgun (WGS) entry which is preliminary data.</text>
</comment>
<gene>
    <name evidence="1" type="ORF">BJ212DRAFT_1405745</name>
</gene>